<evidence type="ECO:0000256" key="3">
    <source>
        <dbReference type="SAM" id="Phobius"/>
    </source>
</evidence>
<feature type="domain" description="NIDO" evidence="5">
    <location>
        <begin position="61"/>
        <end position="214"/>
    </location>
</feature>
<evidence type="ECO:0000313" key="6">
    <source>
        <dbReference type="EnsemblMetazoa" id="Aqu2.1.39910_001"/>
    </source>
</evidence>
<protein>
    <recommendedName>
        <fullName evidence="5">NIDO domain-containing protein</fullName>
    </recommendedName>
</protein>
<keyword evidence="3" id="KW-1133">Transmembrane helix</keyword>
<organism evidence="6">
    <name type="scientific">Amphimedon queenslandica</name>
    <name type="common">Sponge</name>
    <dbReference type="NCBI Taxonomy" id="400682"/>
    <lineage>
        <taxon>Eukaryota</taxon>
        <taxon>Metazoa</taxon>
        <taxon>Porifera</taxon>
        <taxon>Demospongiae</taxon>
        <taxon>Heteroscleromorpha</taxon>
        <taxon>Haplosclerida</taxon>
        <taxon>Niphatidae</taxon>
        <taxon>Amphimedon</taxon>
    </lineage>
</organism>
<keyword evidence="4" id="KW-0732">Signal</keyword>
<evidence type="ECO:0000256" key="1">
    <source>
        <dbReference type="ARBA" id="ARBA00023157"/>
    </source>
</evidence>
<sequence>MMIVFVILIYFNGLLVSSGSNYLPFLNPTDYSILDGYDDYAENVSLPSLIRFGLSCYTDAWISTNGLISLGTSFTHYRPNLFPIATPVIAPYWDDSDLRVGGEVRYAVITPATNLSLCNQVNNYLSTSTGSSASVEWILWAYWYDVCPFLNCNNIQSNHFQVVLAFQSNTTYAVFIYKCGLIRSTAYRAGIGINSGDGYYINHPLSNTDGVTDIDCYNVVSGWSNIVYRLDQVFAILTLLLAVVVLLRIKCRRRPAPRDPKEDIPVETEVNLAYEMTQRRNNQIEIIHETEIINEIPVSQNCSYDDTTNIDDTHISPIYDDIPQEIPPEPESTAPYDDESAA</sequence>
<feature type="chain" id="PRO_5010877889" description="NIDO domain-containing protein" evidence="4">
    <location>
        <begin position="20"/>
        <end position="342"/>
    </location>
</feature>
<evidence type="ECO:0000259" key="5">
    <source>
        <dbReference type="Pfam" id="PF06119"/>
    </source>
</evidence>
<dbReference type="STRING" id="400682.A0A1X7VJC6"/>
<evidence type="ECO:0000256" key="4">
    <source>
        <dbReference type="SAM" id="SignalP"/>
    </source>
</evidence>
<dbReference type="EnsemblMetazoa" id="Aqu2.1.39910_001">
    <property type="protein sequence ID" value="Aqu2.1.39910_001"/>
    <property type="gene ID" value="Aqu2.1.39910"/>
</dbReference>
<proteinExistence type="predicted"/>
<dbReference type="GO" id="GO:0007160">
    <property type="term" value="P:cell-matrix adhesion"/>
    <property type="evidence" value="ECO:0007669"/>
    <property type="project" value="InterPro"/>
</dbReference>
<dbReference type="InterPro" id="IPR051495">
    <property type="entry name" value="Epithelial_Barrier/Signaling"/>
</dbReference>
<feature type="signal peptide" evidence="4">
    <location>
        <begin position="1"/>
        <end position="19"/>
    </location>
</feature>
<reference evidence="6" key="1">
    <citation type="submission" date="2017-05" db="UniProtKB">
        <authorList>
            <consortium name="EnsemblMetazoa"/>
        </authorList>
    </citation>
    <scope>IDENTIFICATION</scope>
</reference>
<accession>A0A1X7VJC6</accession>
<dbReference type="InParanoid" id="A0A1X7VJC6"/>
<dbReference type="Pfam" id="PF06119">
    <property type="entry name" value="NIDO"/>
    <property type="match status" value="1"/>
</dbReference>
<evidence type="ECO:0000256" key="2">
    <source>
        <dbReference type="SAM" id="MobiDB-lite"/>
    </source>
</evidence>
<dbReference type="AlphaFoldDB" id="A0A1X7VJC6"/>
<keyword evidence="1" id="KW-1015">Disulfide bond</keyword>
<keyword evidence="3" id="KW-0812">Transmembrane</keyword>
<dbReference type="OrthoDB" id="6236007at2759"/>
<feature type="region of interest" description="Disordered" evidence="2">
    <location>
        <begin position="320"/>
        <end position="342"/>
    </location>
</feature>
<dbReference type="InterPro" id="IPR003886">
    <property type="entry name" value="NIDO_dom"/>
</dbReference>
<dbReference type="PANTHER" id="PTHR13802:SF52">
    <property type="entry name" value="MUCIN-4"/>
    <property type="match status" value="1"/>
</dbReference>
<feature type="transmembrane region" description="Helical" evidence="3">
    <location>
        <begin position="233"/>
        <end position="251"/>
    </location>
</feature>
<dbReference type="PANTHER" id="PTHR13802">
    <property type="entry name" value="MUCIN 4-RELATED"/>
    <property type="match status" value="1"/>
</dbReference>
<keyword evidence="3" id="KW-0472">Membrane</keyword>
<name>A0A1X7VJC6_AMPQE</name>